<dbReference type="GO" id="GO:0042597">
    <property type="term" value="C:periplasmic space"/>
    <property type="evidence" value="ECO:0007669"/>
    <property type="project" value="UniProtKB-SubCell"/>
</dbReference>
<comment type="subcellular location">
    <subcellularLocation>
        <location evidence="1 10">Periplasm</location>
    </subcellularLocation>
</comment>
<feature type="disulfide bond" evidence="13">
    <location>
        <begin position="98"/>
        <end position="129"/>
    </location>
</feature>
<dbReference type="InterPro" id="IPR036560">
    <property type="entry name" value="MADH/AADH_L_sf"/>
</dbReference>
<evidence type="ECO:0000256" key="1">
    <source>
        <dbReference type="ARBA" id="ARBA00004418"/>
    </source>
</evidence>
<feature type="active site" description="Tryptophylquinone 6'-substrate hemiaminal intermediate" evidence="11">
    <location>
        <position position="109"/>
    </location>
</feature>
<evidence type="ECO:0000256" key="4">
    <source>
        <dbReference type="ARBA" id="ARBA00022709"/>
    </source>
</evidence>
<feature type="active site" description="Proton acceptor" evidence="11">
    <location>
        <position position="128"/>
    </location>
</feature>
<feature type="disulfide bond" evidence="13">
    <location>
        <begin position="75"/>
        <end position="140"/>
    </location>
</feature>
<protein>
    <submittedName>
        <fullName evidence="17">Twin-arginine translocation signal domain-containing protein</fullName>
    </submittedName>
</protein>
<evidence type="ECO:0000313" key="18">
    <source>
        <dbReference type="Proteomes" id="UP000320404"/>
    </source>
</evidence>
<evidence type="ECO:0000256" key="12">
    <source>
        <dbReference type="PIRSR" id="PIRSR000192-3"/>
    </source>
</evidence>
<dbReference type="InterPro" id="IPR016008">
    <property type="entry name" value="Amine_DH_Ltc"/>
</dbReference>
<gene>
    <name evidence="17" type="ORF">EVA69_01945</name>
</gene>
<feature type="modified residue" description="Tryptophylquinone" evidence="15">
    <location>
        <position position="109"/>
    </location>
</feature>
<evidence type="ECO:0000256" key="3">
    <source>
        <dbReference type="ARBA" id="ARBA00022448"/>
    </source>
</evidence>
<evidence type="ECO:0000256" key="9">
    <source>
        <dbReference type="ARBA" id="ARBA00023157"/>
    </source>
</evidence>
<evidence type="ECO:0000256" key="13">
    <source>
        <dbReference type="PIRSR" id="PIRSR000192-4"/>
    </source>
</evidence>
<dbReference type="AlphaFoldDB" id="A0A520S4I5"/>
<sequence>MNNREQLLDQLLKDLDAATTGAVRFISSRTSRRSFLGKLGMFLAGMGALPMLPVVREANAQSSDSIPDMGNPDSCDYWRYCAFSGQACSCCGGTVTQCPPGSQTATVAWVGTCHNPGDGRDYLISYNDCCGKSSCGRCGCHRSEGDRPVYYPGKANSILWCFGSTSHAYHCTLARIMGVEESNVAGQ</sequence>
<comment type="subunit">
    <text evidence="10">Heterotetramer of two light and two heavy chains.</text>
</comment>
<evidence type="ECO:0000256" key="7">
    <source>
        <dbReference type="ARBA" id="ARBA00022982"/>
    </source>
</evidence>
<evidence type="ECO:0000256" key="8">
    <source>
        <dbReference type="ARBA" id="ARBA00023002"/>
    </source>
</evidence>
<keyword evidence="4" id="KW-0824">TTQ</keyword>
<evidence type="ECO:0000256" key="14">
    <source>
        <dbReference type="PIRSR" id="PIRSR000192-5"/>
    </source>
</evidence>
<dbReference type="InterPro" id="IPR006311">
    <property type="entry name" value="TAT_signal"/>
</dbReference>
<keyword evidence="7 10" id="KW-0249">Electron transport</keyword>
<keyword evidence="6 10" id="KW-0574">Periplasm</keyword>
<name>A0A520S4I5_9GAMM</name>
<feature type="disulfide bond" evidence="13">
    <location>
        <begin position="88"/>
        <end position="171"/>
    </location>
</feature>
<organism evidence="17 18">
    <name type="scientific">OM182 bacterium</name>
    <dbReference type="NCBI Taxonomy" id="2510334"/>
    <lineage>
        <taxon>Bacteria</taxon>
        <taxon>Pseudomonadati</taxon>
        <taxon>Pseudomonadota</taxon>
        <taxon>Gammaproteobacteria</taxon>
        <taxon>OMG group</taxon>
        <taxon>OM182 clade</taxon>
    </lineage>
</organism>
<evidence type="ECO:0000256" key="10">
    <source>
        <dbReference type="PIRNR" id="PIRNR000192"/>
    </source>
</evidence>
<dbReference type="NCBIfam" id="TIGR01409">
    <property type="entry name" value="TAT_signal_seq"/>
    <property type="match status" value="1"/>
</dbReference>
<proteinExistence type="inferred from homology"/>
<evidence type="ECO:0000256" key="6">
    <source>
        <dbReference type="ARBA" id="ARBA00022764"/>
    </source>
</evidence>
<evidence type="ECO:0000259" key="16">
    <source>
        <dbReference type="Pfam" id="PF02975"/>
    </source>
</evidence>
<feature type="disulfide bond" evidence="13">
    <location>
        <begin position="91"/>
        <end position="135"/>
    </location>
</feature>
<feature type="domain" description="Methylamine/Aralkylamine dehydrogenase light chain C-terminal" evidence="16">
    <location>
        <begin position="71"/>
        <end position="178"/>
    </location>
</feature>
<feature type="disulfide bond" evidence="13">
    <location>
        <begin position="90"/>
        <end position="138"/>
    </location>
</feature>
<dbReference type="EMBL" id="SHAH01000016">
    <property type="protein sequence ID" value="RZO77370.1"/>
    <property type="molecule type" value="Genomic_DNA"/>
</dbReference>
<accession>A0A520S4I5</accession>
<keyword evidence="9" id="KW-1015">Disulfide bond</keyword>
<dbReference type="SUPFAM" id="SSF57561">
    <property type="entry name" value="Methylamine dehydrogenase, L chain"/>
    <property type="match status" value="1"/>
</dbReference>
<dbReference type="GO" id="GO:0030058">
    <property type="term" value="F:aliphatic amine dehydrogenase activity"/>
    <property type="evidence" value="ECO:0007669"/>
    <property type="project" value="UniProtKB-UniRule"/>
</dbReference>
<keyword evidence="8 10" id="KW-0560">Oxidoreductase</keyword>
<dbReference type="Proteomes" id="UP000320404">
    <property type="component" value="Unassembled WGS sequence"/>
</dbReference>
<dbReference type="Gene3D" id="2.60.30.10">
    <property type="entry name" value="Methylamine/Aralkylamine dehydrogenase light chain"/>
    <property type="match status" value="1"/>
</dbReference>
<evidence type="ECO:0000256" key="2">
    <source>
        <dbReference type="ARBA" id="ARBA00010711"/>
    </source>
</evidence>
<keyword evidence="5" id="KW-0732">Signal</keyword>
<comment type="similarity">
    <text evidence="2 10">Belongs to the aromatic amine dehydrogenase light chain family.</text>
</comment>
<keyword evidence="3 10" id="KW-0813">Transport</keyword>
<evidence type="ECO:0000256" key="5">
    <source>
        <dbReference type="ARBA" id="ARBA00022729"/>
    </source>
</evidence>
<dbReference type="PIRSF" id="PIRSF000192">
    <property type="entry name" value="Amine_dh_beta"/>
    <property type="match status" value="1"/>
</dbReference>
<evidence type="ECO:0000256" key="11">
    <source>
        <dbReference type="PIRSR" id="PIRSR000192-1"/>
    </source>
</evidence>
<feature type="disulfide bond" evidence="13">
    <location>
        <begin position="81"/>
        <end position="113"/>
    </location>
</feature>
<reference evidence="17 18" key="1">
    <citation type="submission" date="2019-02" db="EMBL/GenBank/DDBJ databases">
        <title>Prokaryotic population dynamics and viral predation in marine succession experiment using metagenomics: the confinement effect.</title>
        <authorList>
            <person name="Haro-Moreno J.M."/>
            <person name="Rodriguez-Valera F."/>
            <person name="Lopez-Perez M."/>
        </authorList>
    </citation>
    <scope>NUCLEOTIDE SEQUENCE [LARGE SCALE GENOMIC DNA]</scope>
    <source>
        <strain evidence="17">MED-G158</strain>
    </source>
</reference>
<dbReference type="InterPro" id="IPR019546">
    <property type="entry name" value="TAT_signal_bac_arc"/>
</dbReference>
<dbReference type="Pfam" id="PF02975">
    <property type="entry name" value="Me-amine-dh_L"/>
    <property type="match status" value="1"/>
</dbReference>
<evidence type="ECO:0000256" key="15">
    <source>
        <dbReference type="PIRSR" id="PIRSR000192-6"/>
    </source>
</evidence>
<dbReference type="InterPro" id="IPR013504">
    <property type="entry name" value="MADH/AADH_Ltc_C_dom"/>
</dbReference>
<evidence type="ECO:0000313" key="17">
    <source>
        <dbReference type="EMBL" id="RZO77370.1"/>
    </source>
</evidence>
<feature type="site" description="Transition state stabilizer" evidence="12">
    <location>
        <position position="172"/>
    </location>
</feature>
<dbReference type="GO" id="GO:0009308">
    <property type="term" value="P:amine metabolic process"/>
    <property type="evidence" value="ECO:0007669"/>
    <property type="project" value="UniProtKB-UniRule"/>
</dbReference>
<comment type="caution">
    <text evidence="17">The sequence shown here is derived from an EMBL/GenBank/DDBJ whole genome shotgun (WGS) entry which is preliminary data.</text>
</comment>
<dbReference type="PROSITE" id="PS51318">
    <property type="entry name" value="TAT"/>
    <property type="match status" value="1"/>
</dbReference>
<feature type="cross-link" description="Tryptophan tryptophylquinone (Trp-Trp)" evidence="14">
    <location>
        <begin position="109"/>
        <end position="160"/>
    </location>
</feature>
<feature type="disulfide bond" evidence="13">
    <location>
        <begin position="130"/>
        <end position="161"/>
    </location>
</feature>